<dbReference type="Gene3D" id="1.10.238.10">
    <property type="entry name" value="EF-hand"/>
    <property type="match status" value="2"/>
</dbReference>
<dbReference type="OrthoDB" id="26525at2759"/>
<dbReference type="GO" id="GO:0005509">
    <property type="term" value="F:calcium ion binding"/>
    <property type="evidence" value="ECO:0007669"/>
    <property type="project" value="InterPro"/>
</dbReference>
<keyword evidence="5" id="KW-1185">Reference proteome</keyword>
<evidence type="ECO:0000256" key="1">
    <source>
        <dbReference type="ARBA" id="ARBA00022737"/>
    </source>
</evidence>
<dbReference type="Pfam" id="PF13499">
    <property type="entry name" value="EF-hand_7"/>
    <property type="match status" value="2"/>
</dbReference>
<feature type="domain" description="EF-hand" evidence="3">
    <location>
        <begin position="27"/>
        <end position="62"/>
    </location>
</feature>
<gene>
    <name evidence="4" type="ORF">BZG36_04121</name>
</gene>
<dbReference type="InterPro" id="IPR011992">
    <property type="entry name" value="EF-hand-dom_pair"/>
</dbReference>
<dbReference type="PANTHER" id="PTHR23048">
    <property type="entry name" value="MYOSIN LIGHT CHAIN 1, 3"/>
    <property type="match status" value="1"/>
</dbReference>
<dbReference type="GO" id="GO:0016460">
    <property type="term" value="C:myosin II complex"/>
    <property type="evidence" value="ECO:0007669"/>
    <property type="project" value="TreeGrafter"/>
</dbReference>
<dbReference type="AlphaFoldDB" id="A0A261XX75"/>
<reference evidence="4 5" key="1">
    <citation type="journal article" date="2017" name="Mycologia">
        <title>Bifiguratus adelaidae, gen. et sp. nov., a new member of Mucoromycotina in endophytic and soil-dwelling habitats.</title>
        <authorList>
            <person name="Torres-Cruz T.J."/>
            <person name="Billingsley Tobias T.L."/>
            <person name="Almatruk M."/>
            <person name="Hesse C."/>
            <person name="Kuske C.R."/>
            <person name="Desiro A."/>
            <person name="Benucci G.M."/>
            <person name="Bonito G."/>
            <person name="Stajich J.E."/>
            <person name="Dunlap C."/>
            <person name="Arnold A.E."/>
            <person name="Porras-Alfaro A."/>
        </authorList>
    </citation>
    <scope>NUCLEOTIDE SEQUENCE [LARGE SCALE GENOMIC DNA]</scope>
    <source>
        <strain evidence="4 5">AZ0501</strain>
    </source>
</reference>
<feature type="domain" description="EF-hand" evidence="3">
    <location>
        <begin position="140"/>
        <end position="174"/>
    </location>
</feature>
<dbReference type="Proteomes" id="UP000242875">
    <property type="component" value="Unassembled WGS sequence"/>
</dbReference>
<evidence type="ECO:0000313" key="4">
    <source>
        <dbReference type="EMBL" id="OZJ02928.1"/>
    </source>
</evidence>
<feature type="domain" description="EF-hand" evidence="3">
    <location>
        <begin position="63"/>
        <end position="98"/>
    </location>
</feature>
<feature type="domain" description="EF-hand" evidence="3">
    <location>
        <begin position="103"/>
        <end position="138"/>
    </location>
</feature>
<evidence type="ECO:0000313" key="5">
    <source>
        <dbReference type="Proteomes" id="UP000242875"/>
    </source>
</evidence>
<proteinExistence type="predicted"/>
<organism evidence="4 5">
    <name type="scientific">Bifiguratus adelaidae</name>
    <dbReference type="NCBI Taxonomy" id="1938954"/>
    <lineage>
        <taxon>Eukaryota</taxon>
        <taxon>Fungi</taxon>
        <taxon>Fungi incertae sedis</taxon>
        <taxon>Mucoromycota</taxon>
        <taxon>Mucoromycotina</taxon>
        <taxon>Endogonomycetes</taxon>
        <taxon>Endogonales</taxon>
        <taxon>Endogonales incertae sedis</taxon>
        <taxon>Bifiguratus</taxon>
    </lineage>
</organism>
<dbReference type="CDD" id="cd00051">
    <property type="entry name" value="EFh"/>
    <property type="match status" value="2"/>
</dbReference>
<dbReference type="InterPro" id="IPR018247">
    <property type="entry name" value="EF_Hand_1_Ca_BS"/>
</dbReference>
<accession>A0A261XX75</accession>
<dbReference type="EMBL" id="MVBO01000116">
    <property type="protein sequence ID" value="OZJ02928.1"/>
    <property type="molecule type" value="Genomic_DNA"/>
</dbReference>
<comment type="caution">
    <text evidence="4">The sequence shown here is derived from an EMBL/GenBank/DDBJ whole genome shotgun (WGS) entry which is preliminary data.</text>
</comment>
<dbReference type="FunFam" id="1.10.238.10:FF:000001">
    <property type="entry name" value="Calmodulin 1"/>
    <property type="match status" value="1"/>
</dbReference>
<dbReference type="PROSITE" id="PS50222">
    <property type="entry name" value="EF_HAND_2"/>
    <property type="match status" value="4"/>
</dbReference>
<protein>
    <recommendedName>
        <fullName evidence="3">EF-hand domain-containing protein</fullName>
    </recommendedName>
</protein>
<keyword evidence="2" id="KW-0106">Calcium</keyword>
<name>A0A261XX75_9FUNG</name>
<sequence length="174" mass="19775">MPLPLLKRRKEEKKRPLSFGADQLTPAQFQDCKAAFEMFDTNHDGSISATELDQVLKRMGIHLTEVELHCWIDEVDCDGNGVIDLAEFLSMMQRHQSRSPSPQPQQDLLSTFRIFDQDNNGVITKGELTSTMRLVFNMPLSDAEIEEMMLEADTNKDGVITFDEFVVMMASQLC</sequence>
<keyword evidence="1" id="KW-0677">Repeat</keyword>
<evidence type="ECO:0000259" key="3">
    <source>
        <dbReference type="PROSITE" id="PS50222"/>
    </source>
</evidence>
<dbReference type="SMART" id="SM00054">
    <property type="entry name" value="EFh"/>
    <property type="match status" value="4"/>
</dbReference>
<dbReference type="PROSITE" id="PS00018">
    <property type="entry name" value="EF_HAND_1"/>
    <property type="match status" value="4"/>
</dbReference>
<dbReference type="PANTHER" id="PTHR23048:SF0">
    <property type="entry name" value="CALMODULIN LIKE 3"/>
    <property type="match status" value="1"/>
</dbReference>
<dbReference type="InterPro" id="IPR050230">
    <property type="entry name" value="CALM/Myosin/TropC-like"/>
</dbReference>
<evidence type="ECO:0000256" key="2">
    <source>
        <dbReference type="ARBA" id="ARBA00022837"/>
    </source>
</evidence>
<dbReference type="SUPFAM" id="SSF47473">
    <property type="entry name" value="EF-hand"/>
    <property type="match status" value="1"/>
</dbReference>
<dbReference type="InterPro" id="IPR002048">
    <property type="entry name" value="EF_hand_dom"/>
</dbReference>